<dbReference type="Proteomes" id="UP000316988">
    <property type="component" value="Unassembled WGS sequence"/>
</dbReference>
<feature type="chain" id="PRO_5021711878" evidence="2">
    <location>
        <begin position="24"/>
        <end position="331"/>
    </location>
</feature>
<gene>
    <name evidence="3" type="ORF">FNM00_06745</name>
</gene>
<dbReference type="PANTHER" id="PTHR42928">
    <property type="entry name" value="TRICARBOXYLATE-BINDING PROTEIN"/>
    <property type="match status" value="1"/>
</dbReference>
<feature type="signal peptide" evidence="2">
    <location>
        <begin position="1"/>
        <end position="23"/>
    </location>
</feature>
<dbReference type="SUPFAM" id="SSF53850">
    <property type="entry name" value="Periplasmic binding protein-like II"/>
    <property type="match status" value="1"/>
</dbReference>
<dbReference type="Gene3D" id="3.40.190.10">
    <property type="entry name" value="Periplasmic binding protein-like II"/>
    <property type="match status" value="1"/>
</dbReference>
<reference evidence="3 4" key="1">
    <citation type="submission" date="2019-07" db="EMBL/GenBank/DDBJ databases">
        <authorList>
            <person name="Zhao L.H."/>
        </authorList>
    </citation>
    <scope>NUCLEOTIDE SEQUENCE [LARGE SCALE GENOMIC DNA]</scope>
    <source>
        <strain evidence="3 4">Co35</strain>
    </source>
</reference>
<evidence type="ECO:0000313" key="3">
    <source>
        <dbReference type="EMBL" id="TSD64242.1"/>
    </source>
</evidence>
<accession>A0A554SD35</accession>
<dbReference type="PANTHER" id="PTHR42928:SF5">
    <property type="entry name" value="BLR1237 PROTEIN"/>
    <property type="match status" value="1"/>
</dbReference>
<dbReference type="CDD" id="cd07012">
    <property type="entry name" value="PBP2_Bug_TTT"/>
    <property type="match status" value="1"/>
</dbReference>
<dbReference type="PROSITE" id="PS51257">
    <property type="entry name" value="PROKAR_LIPOPROTEIN"/>
    <property type="match status" value="1"/>
</dbReference>
<evidence type="ECO:0000313" key="4">
    <source>
        <dbReference type="Proteomes" id="UP000316988"/>
    </source>
</evidence>
<dbReference type="Pfam" id="PF03401">
    <property type="entry name" value="TctC"/>
    <property type="match status" value="1"/>
</dbReference>
<name>A0A554SD35_9ACTN</name>
<keyword evidence="2" id="KW-0732">Signal</keyword>
<sequence length="331" mass="33409">MTSSLRRGLALGSALAIGSLALAACATSTGGSESDYPTKSITLTIPYAPGGGTDTAGRLLATALEQELDTSVVVVNKEGGGGAIGVGEVAKAKADGYSIGVATDSNIVLQPIINEDLPYGPDGVETLGVAPSRFVIVASADSPYQSLADIVDAAKQNPGTIRIAHPGTGGSNDLTAQAFALAADIDIVPVPITGGGAEINKAVASGQVELAMTTVPVAQGFVDAGKLVIAGTMGDEPAEGAEDAETLASIDVPTDLIPKAQLVMLAPAGIDDEVADKLSEALETATKGDFGDQMAKIGFPVSYLDIDDSSAAMSELQSRYEQIMEQFGGKQ</sequence>
<comment type="caution">
    <text evidence="3">The sequence shown here is derived from an EMBL/GenBank/DDBJ whole genome shotgun (WGS) entry which is preliminary data.</text>
</comment>
<proteinExistence type="inferred from homology"/>
<keyword evidence="4" id="KW-1185">Reference proteome</keyword>
<evidence type="ECO:0000256" key="1">
    <source>
        <dbReference type="ARBA" id="ARBA00006987"/>
    </source>
</evidence>
<organism evidence="3 4">
    <name type="scientific">Aeromicrobium piscarium</name>
    <dbReference type="NCBI Taxonomy" id="2590901"/>
    <lineage>
        <taxon>Bacteria</taxon>
        <taxon>Bacillati</taxon>
        <taxon>Actinomycetota</taxon>
        <taxon>Actinomycetes</taxon>
        <taxon>Propionibacteriales</taxon>
        <taxon>Nocardioidaceae</taxon>
        <taxon>Aeromicrobium</taxon>
    </lineage>
</organism>
<dbReference type="InterPro" id="IPR042100">
    <property type="entry name" value="Bug_dom1"/>
</dbReference>
<dbReference type="PIRSF" id="PIRSF017082">
    <property type="entry name" value="YflP"/>
    <property type="match status" value="1"/>
</dbReference>
<dbReference type="InterPro" id="IPR005064">
    <property type="entry name" value="BUG"/>
</dbReference>
<dbReference type="Gene3D" id="3.40.190.150">
    <property type="entry name" value="Bordetella uptake gene, domain 1"/>
    <property type="match status" value="1"/>
</dbReference>
<dbReference type="RefSeq" id="WP_143912687.1">
    <property type="nucleotide sequence ID" value="NZ_VLNT01000004.1"/>
</dbReference>
<protein>
    <submittedName>
        <fullName evidence="3">Tripartite tricarboxylate transporter substrate binding protein</fullName>
    </submittedName>
</protein>
<evidence type="ECO:0000256" key="2">
    <source>
        <dbReference type="SAM" id="SignalP"/>
    </source>
</evidence>
<dbReference type="EMBL" id="VLNT01000004">
    <property type="protein sequence ID" value="TSD64242.1"/>
    <property type="molecule type" value="Genomic_DNA"/>
</dbReference>
<dbReference type="OrthoDB" id="8627412at2"/>
<dbReference type="AlphaFoldDB" id="A0A554SD35"/>
<comment type="similarity">
    <text evidence="1">Belongs to the UPF0065 (bug) family.</text>
</comment>